<dbReference type="Pfam" id="PF13458">
    <property type="entry name" value="Peripla_BP_6"/>
    <property type="match status" value="1"/>
</dbReference>
<evidence type="ECO:0000256" key="3">
    <source>
        <dbReference type="ARBA" id="ARBA00022970"/>
    </source>
</evidence>
<dbReference type="InterPro" id="IPR028081">
    <property type="entry name" value="Leu-bd"/>
</dbReference>
<dbReference type="OrthoDB" id="435355at2"/>
<keyword evidence="7" id="KW-1185">Reference proteome</keyword>
<keyword evidence="3" id="KW-0813">Transport</keyword>
<feature type="chain" id="PRO_5012974828" evidence="4">
    <location>
        <begin position="26"/>
        <end position="396"/>
    </location>
</feature>
<evidence type="ECO:0000256" key="1">
    <source>
        <dbReference type="ARBA" id="ARBA00010062"/>
    </source>
</evidence>
<reference evidence="6 7" key="1">
    <citation type="submission" date="2016-11" db="EMBL/GenBank/DDBJ databases">
        <authorList>
            <person name="Jaros S."/>
            <person name="Januszkiewicz K."/>
            <person name="Wedrychowicz H."/>
        </authorList>
    </citation>
    <scope>NUCLEOTIDE SEQUENCE [LARGE SCALE GENOMIC DNA]</scope>
    <source>
        <strain evidence="6 7">DSM 22153</strain>
    </source>
</reference>
<dbReference type="Gene3D" id="3.40.50.2300">
    <property type="match status" value="2"/>
</dbReference>
<dbReference type="STRING" id="735517.SAMN05444272_1188"/>
<comment type="similarity">
    <text evidence="1">Belongs to the leucine-binding protein family.</text>
</comment>
<sequence>MNRLFSSLAAAVCLGTAALAGSAGAMGTAQAEGMKIGFVATLSGPASLPGRHMRDGFLLAVKQKNDRLGGLQTKVVVVDDKLDIEVARQSVANLINEEKVDFLAGITFNNIMLAVYPEVVKSETIFIGAGAGPGYIAGKGCSRYFFSTASQSDQNNEAMGRYARERGYGRVMLLAPDYRGAKEAIAAFKRHYSGEIVGEFYSKLGQTDFSADIAMIGKMEPDAVFTFMPGQMGVSLVEQFAKAGLKADIAFLSAYTLDETTLPVMKDAAEGLLSVSDWSPDLNTEENNRFVRAFEDEYGYEPSAYAAQGYDAAMLINGAVGMTGSVAEKKVLLSSLRAAPFQSVRGDFRFNSNQFPVHDFYLVEAIRRGSDKYVTEMKTKVFDDVGDSYAGSCRMN</sequence>
<dbReference type="EMBL" id="FRBW01000001">
    <property type="protein sequence ID" value="SHL67542.1"/>
    <property type="molecule type" value="Genomic_DNA"/>
</dbReference>
<protein>
    <submittedName>
        <fullName evidence="6">Amino acid/amide ABC transporter substrate-binding protein, HAAT family</fullName>
    </submittedName>
</protein>
<evidence type="ECO:0000256" key="2">
    <source>
        <dbReference type="ARBA" id="ARBA00022729"/>
    </source>
</evidence>
<evidence type="ECO:0000259" key="5">
    <source>
        <dbReference type="Pfam" id="PF13458"/>
    </source>
</evidence>
<feature type="domain" description="Leucine-binding protein" evidence="5">
    <location>
        <begin position="35"/>
        <end position="366"/>
    </location>
</feature>
<evidence type="ECO:0000313" key="6">
    <source>
        <dbReference type="EMBL" id="SHL67542.1"/>
    </source>
</evidence>
<proteinExistence type="inferred from homology"/>
<dbReference type="InterPro" id="IPR028082">
    <property type="entry name" value="Peripla_BP_I"/>
</dbReference>
<organism evidence="6 7">
    <name type="scientific">Roseibium suaedae</name>
    <dbReference type="NCBI Taxonomy" id="735517"/>
    <lineage>
        <taxon>Bacteria</taxon>
        <taxon>Pseudomonadati</taxon>
        <taxon>Pseudomonadota</taxon>
        <taxon>Alphaproteobacteria</taxon>
        <taxon>Hyphomicrobiales</taxon>
        <taxon>Stappiaceae</taxon>
        <taxon>Roseibium</taxon>
    </lineage>
</organism>
<dbReference type="SUPFAM" id="SSF53822">
    <property type="entry name" value="Periplasmic binding protein-like I"/>
    <property type="match status" value="1"/>
</dbReference>
<dbReference type="PANTHER" id="PTHR30483:SF6">
    <property type="entry name" value="PERIPLASMIC BINDING PROTEIN OF ABC TRANSPORTER FOR NATURAL AMINO ACIDS"/>
    <property type="match status" value="1"/>
</dbReference>
<dbReference type="Proteomes" id="UP000186002">
    <property type="component" value="Unassembled WGS sequence"/>
</dbReference>
<accession>A0A1M7CJV1</accession>
<dbReference type="CDD" id="cd06359">
    <property type="entry name" value="PBP1_Nba-like"/>
    <property type="match status" value="1"/>
</dbReference>
<dbReference type="RefSeq" id="WP_073010006.1">
    <property type="nucleotide sequence ID" value="NZ_FRBW01000001.1"/>
</dbReference>
<dbReference type="InterPro" id="IPR051010">
    <property type="entry name" value="BCAA_transport"/>
</dbReference>
<dbReference type="AlphaFoldDB" id="A0A1M7CJV1"/>
<evidence type="ECO:0000256" key="4">
    <source>
        <dbReference type="SAM" id="SignalP"/>
    </source>
</evidence>
<name>A0A1M7CJV1_9HYPH</name>
<evidence type="ECO:0000313" key="7">
    <source>
        <dbReference type="Proteomes" id="UP000186002"/>
    </source>
</evidence>
<keyword evidence="2 4" id="KW-0732">Signal</keyword>
<dbReference type="GO" id="GO:0006865">
    <property type="term" value="P:amino acid transport"/>
    <property type="evidence" value="ECO:0007669"/>
    <property type="project" value="UniProtKB-KW"/>
</dbReference>
<gene>
    <name evidence="6" type="ORF">SAMN05444272_1188</name>
</gene>
<keyword evidence="3" id="KW-0029">Amino-acid transport</keyword>
<feature type="signal peptide" evidence="4">
    <location>
        <begin position="1"/>
        <end position="25"/>
    </location>
</feature>
<dbReference type="PANTHER" id="PTHR30483">
    <property type="entry name" value="LEUCINE-SPECIFIC-BINDING PROTEIN"/>
    <property type="match status" value="1"/>
</dbReference>